<dbReference type="Gene3D" id="2.60.120.10">
    <property type="entry name" value="Jelly Rolls"/>
    <property type="match status" value="1"/>
</dbReference>
<protein>
    <submittedName>
        <fullName evidence="5">Helix-turn-helix transcriptional regulator</fullName>
    </submittedName>
</protein>
<dbReference type="SMART" id="SM00342">
    <property type="entry name" value="HTH_ARAC"/>
    <property type="match status" value="1"/>
</dbReference>
<name>A0ABR7ICC2_9FIRM</name>
<dbReference type="PROSITE" id="PS01124">
    <property type="entry name" value="HTH_ARAC_FAMILY_2"/>
    <property type="match status" value="1"/>
</dbReference>
<dbReference type="Pfam" id="PF12833">
    <property type="entry name" value="HTH_18"/>
    <property type="match status" value="1"/>
</dbReference>
<dbReference type="InterPro" id="IPR018062">
    <property type="entry name" value="HTH_AraC-typ_CS"/>
</dbReference>
<evidence type="ECO:0000313" key="5">
    <source>
        <dbReference type="EMBL" id="MBC5754522.1"/>
    </source>
</evidence>
<dbReference type="EMBL" id="JACOQH010000008">
    <property type="protein sequence ID" value="MBC5754522.1"/>
    <property type="molecule type" value="Genomic_DNA"/>
</dbReference>
<evidence type="ECO:0000313" key="6">
    <source>
        <dbReference type="Proteomes" id="UP000621540"/>
    </source>
</evidence>
<sequence length="294" mass="34028">MNILEYENYQEKKSHGDVAFPYTTYPCSIPLDFASVPVHWHDEMEIIYIKKGRGLITVDLKQYVVSAGSILFIIPGQLHSIEQYELESMEYENIIFKLDILISKQTDACSSDYFQPLLDGRLSIPTLFEPDHPYYAPIAACVDGADEVCKTYPKAYELAIKAQLFLMFHILFSQCCTAEAPLKNRKSLEKMKLIIKYVENNYMEKISIADMAKEAGLSQSHFMKFFKNTMGTSFIDYLNDYRLTMVSRLLVSSESSILDIAAESGFDNLSYFNRMFKKRFGMTPREYRKKFMEN</sequence>
<accession>A0ABR7ICC2</accession>
<keyword evidence="1" id="KW-0805">Transcription regulation</keyword>
<keyword evidence="2" id="KW-0238">DNA-binding</keyword>
<dbReference type="PROSITE" id="PS00041">
    <property type="entry name" value="HTH_ARAC_FAMILY_1"/>
    <property type="match status" value="1"/>
</dbReference>
<evidence type="ECO:0000256" key="2">
    <source>
        <dbReference type="ARBA" id="ARBA00023125"/>
    </source>
</evidence>
<dbReference type="InterPro" id="IPR009057">
    <property type="entry name" value="Homeodomain-like_sf"/>
</dbReference>
<dbReference type="Gene3D" id="1.10.10.60">
    <property type="entry name" value="Homeodomain-like"/>
    <property type="match status" value="2"/>
</dbReference>
<dbReference type="SUPFAM" id="SSF46689">
    <property type="entry name" value="Homeodomain-like"/>
    <property type="match status" value="2"/>
</dbReference>
<dbReference type="Proteomes" id="UP000621540">
    <property type="component" value="Unassembled WGS sequence"/>
</dbReference>
<dbReference type="InterPro" id="IPR037923">
    <property type="entry name" value="HTH-like"/>
</dbReference>
<evidence type="ECO:0000256" key="3">
    <source>
        <dbReference type="ARBA" id="ARBA00023163"/>
    </source>
</evidence>
<evidence type="ECO:0000259" key="4">
    <source>
        <dbReference type="PROSITE" id="PS01124"/>
    </source>
</evidence>
<organism evidence="5 6">
    <name type="scientific">Roseburia yibonii</name>
    <dbReference type="NCBI Taxonomy" id="2763063"/>
    <lineage>
        <taxon>Bacteria</taxon>
        <taxon>Bacillati</taxon>
        <taxon>Bacillota</taxon>
        <taxon>Clostridia</taxon>
        <taxon>Lachnospirales</taxon>
        <taxon>Lachnospiraceae</taxon>
        <taxon>Roseburia</taxon>
    </lineage>
</organism>
<comment type="caution">
    <text evidence="5">The sequence shown here is derived from an EMBL/GenBank/DDBJ whole genome shotgun (WGS) entry which is preliminary data.</text>
</comment>
<feature type="domain" description="HTH araC/xylS-type" evidence="4">
    <location>
        <begin position="192"/>
        <end position="290"/>
    </location>
</feature>
<dbReference type="RefSeq" id="WP_147618907.1">
    <property type="nucleotide sequence ID" value="NZ_JACOQH010000008.1"/>
</dbReference>
<gene>
    <name evidence="5" type="ORF">H8Z76_10940</name>
</gene>
<dbReference type="InterPro" id="IPR014710">
    <property type="entry name" value="RmlC-like_jellyroll"/>
</dbReference>
<dbReference type="InterPro" id="IPR018060">
    <property type="entry name" value="HTH_AraC"/>
</dbReference>
<dbReference type="PANTHER" id="PTHR43280">
    <property type="entry name" value="ARAC-FAMILY TRANSCRIPTIONAL REGULATOR"/>
    <property type="match status" value="1"/>
</dbReference>
<evidence type="ECO:0000256" key="1">
    <source>
        <dbReference type="ARBA" id="ARBA00023015"/>
    </source>
</evidence>
<reference evidence="5 6" key="1">
    <citation type="submission" date="2020-08" db="EMBL/GenBank/DDBJ databases">
        <title>Genome public.</title>
        <authorList>
            <person name="Liu C."/>
            <person name="Sun Q."/>
        </authorList>
    </citation>
    <scope>NUCLEOTIDE SEQUENCE [LARGE SCALE GENOMIC DNA]</scope>
    <source>
        <strain evidence="5 6">BX0805</strain>
    </source>
</reference>
<dbReference type="PANTHER" id="PTHR43280:SF34">
    <property type="entry name" value="ARAC-FAMILY TRANSCRIPTIONAL REGULATOR"/>
    <property type="match status" value="1"/>
</dbReference>
<dbReference type="InterPro" id="IPR020449">
    <property type="entry name" value="Tscrpt_reg_AraC-type_HTH"/>
</dbReference>
<keyword evidence="6" id="KW-1185">Reference proteome</keyword>
<dbReference type="Pfam" id="PF02311">
    <property type="entry name" value="AraC_binding"/>
    <property type="match status" value="1"/>
</dbReference>
<keyword evidence="3" id="KW-0804">Transcription</keyword>
<proteinExistence type="predicted"/>
<dbReference type="InterPro" id="IPR003313">
    <property type="entry name" value="AraC-bd"/>
</dbReference>
<dbReference type="SUPFAM" id="SSF51215">
    <property type="entry name" value="Regulatory protein AraC"/>
    <property type="match status" value="1"/>
</dbReference>
<dbReference type="PRINTS" id="PR00032">
    <property type="entry name" value="HTHARAC"/>
</dbReference>